<dbReference type="GO" id="GO:0005930">
    <property type="term" value="C:axoneme"/>
    <property type="evidence" value="ECO:0007669"/>
    <property type="project" value="UniProtKB-SubCell"/>
</dbReference>
<sequence length="725" mass="79397">MPPLPDDLIAKILSFLDVQQRIGTCSLVCRAWRTAAAAATPDISVTLQLQDTSYQLEERCRSLTAWRRKHGRQAHRLHDICTDCDGWLGHDFAFDTPATPFFHLPCCQLGQLQQLSISGVALFPDATAAAAAAAAAADHITASSGATHSSIGGSSQQQSQPGPGFLPGLSSLTKLQLTNCSIAWWQQELAGLSALQQLQHLQLEGLKLADVLDEHNVQQISAGLAVAVPHLSQLTYISVKEEGLEPSLLQGFSQLQQLRELRLQDFPQGAALTEVMHRAITQLPNSICVLAVTADDWTCRYSGLPSTLHSSSTARLRKLSRLQQLELPGFILQDSPGLLGGLSQLTSLDLGREWYREAAPTFCPPWSSLQHLQELRLGVETPRMLQDLPLSLTLLKLNWLGTERLHSSTAPGVAQLTALQHFEVDVYDSQICPSILRHMQQLRHLDLQDIVGEELPVLLSALQSMQQLQRLSLYSIKGQVPEDNAVHQYAALTASSQLTHLDLSWDDQVMAGGAAQYMFAEGKQLPLLQNLCFGMDHWEGHSPQLFEQGDLARLAAACPALQQLWVLPRMEPHTEEIASLVLLTSVTQLHVACGDLPLRELTAVLFQMSQLVDLQVSGLDAFGLAALTQLTGLRHLFVESRLHQPLLEAPGNVSLHSRASPPDVWSQLQEPCLQDRLGAAAIAQLKAEQAATRERIKRSSKEEATPCKQAALHTCMWDACITVAG</sequence>
<keyword evidence="4" id="KW-1185">Reference proteome</keyword>
<reference evidence="3 4" key="1">
    <citation type="submission" date="2016-10" db="EMBL/GenBank/DDBJ databases">
        <authorList>
            <person name="Cai Z."/>
        </authorList>
    </citation>
    <scope>NUCLEOTIDE SEQUENCE [LARGE SCALE GENOMIC DNA]</scope>
</reference>
<dbReference type="PANTHER" id="PTHR47186">
    <property type="entry name" value="LEUCINE-RICH REPEAT-CONTAINING PROTEIN 57"/>
    <property type="match status" value="1"/>
</dbReference>
<evidence type="ECO:0000259" key="2">
    <source>
        <dbReference type="PROSITE" id="PS50181"/>
    </source>
</evidence>
<organism evidence="3 4">
    <name type="scientific">Tetradesmus obliquus</name>
    <name type="common">Green alga</name>
    <name type="synonym">Acutodesmus obliquus</name>
    <dbReference type="NCBI Taxonomy" id="3088"/>
    <lineage>
        <taxon>Eukaryota</taxon>
        <taxon>Viridiplantae</taxon>
        <taxon>Chlorophyta</taxon>
        <taxon>core chlorophytes</taxon>
        <taxon>Chlorophyceae</taxon>
        <taxon>CS clade</taxon>
        <taxon>Sphaeropleales</taxon>
        <taxon>Scenedesmaceae</taxon>
        <taxon>Tetradesmus</taxon>
    </lineage>
</organism>
<dbReference type="SUPFAM" id="SSF52047">
    <property type="entry name" value="RNI-like"/>
    <property type="match status" value="2"/>
</dbReference>
<accession>A0A383V902</accession>
<name>A0A383V902_TETOB</name>
<dbReference type="CDD" id="cd09917">
    <property type="entry name" value="F-box_SF"/>
    <property type="match status" value="1"/>
</dbReference>
<dbReference type="SUPFAM" id="SSF81383">
    <property type="entry name" value="F-box domain"/>
    <property type="match status" value="1"/>
</dbReference>
<dbReference type="AlphaFoldDB" id="A0A383V902"/>
<gene>
    <name evidence="3" type="ORF">BQ4739_LOCUS1928</name>
</gene>
<dbReference type="InterPro" id="IPR032675">
    <property type="entry name" value="LRR_dom_sf"/>
</dbReference>
<feature type="domain" description="F-box" evidence="2">
    <location>
        <begin position="1"/>
        <end position="34"/>
    </location>
</feature>
<evidence type="ECO:0000313" key="3">
    <source>
        <dbReference type="EMBL" id="SZX61433.1"/>
    </source>
</evidence>
<dbReference type="Gene3D" id="1.20.1280.50">
    <property type="match status" value="1"/>
</dbReference>
<dbReference type="PANTHER" id="PTHR47186:SF61">
    <property type="entry name" value="LEUCINE-RICH REPEAT-CONTAINING PROTEIN 57-RELATED"/>
    <property type="match status" value="1"/>
</dbReference>
<dbReference type="Pfam" id="PF12937">
    <property type="entry name" value="F-box-like"/>
    <property type="match status" value="1"/>
</dbReference>
<dbReference type="Gene3D" id="3.80.10.10">
    <property type="entry name" value="Ribonuclease Inhibitor"/>
    <property type="match status" value="2"/>
</dbReference>
<evidence type="ECO:0000313" key="4">
    <source>
        <dbReference type="Proteomes" id="UP000256970"/>
    </source>
</evidence>
<dbReference type="Proteomes" id="UP000256970">
    <property type="component" value="Unassembled WGS sequence"/>
</dbReference>
<dbReference type="EMBL" id="FNXT01000143">
    <property type="protein sequence ID" value="SZX61433.1"/>
    <property type="molecule type" value="Genomic_DNA"/>
</dbReference>
<dbReference type="PROSITE" id="PS50181">
    <property type="entry name" value="FBOX"/>
    <property type="match status" value="1"/>
</dbReference>
<proteinExistence type="predicted"/>
<dbReference type="SMART" id="SM00256">
    <property type="entry name" value="FBOX"/>
    <property type="match status" value="1"/>
</dbReference>
<protein>
    <recommendedName>
        <fullName evidence="2">F-box domain-containing protein</fullName>
    </recommendedName>
</protein>
<evidence type="ECO:0000256" key="1">
    <source>
        <dbReference type="ARBA" id="ARBA00004430"/>
    </source>
</evidence>
<dbReference type="InterPro" id="IPR001810">
    <property type="entry name" value="F-box_dom"/>
</dbReference>
<dbReference type="InterPro" id="IPR036047">
    <property type="entry name" value="F-box-like_dom_sf"/>
</dbReference>
<comment type="subcellular location">
    <subcellularLocation>
        <location evidence="1">Cytoplasm</location>
        <location evidence="1">Cytoskeleton</location>
        <location evidence="1">Cilium axoneme</location>
    </subcellularLocation>
</comment>